<proteinExistence type="predicted"/>
<reference evidence="3" key="1">
    <citation type="submission" date="2017-02" db="UniProtKB">
        <authorList>
            <consortium name="WormBaseParasite"/>
        </authorList>
    </citation>
    <scope>IDENTIFICATION</scope>
</reference>
<feature type="coiled-coil region" evidence="1">
    <location>
        <begin position="47"/>
        <end position="81"/>
    </location>
</feature>
<keyword evidence="1" id="KW-0175">Coiled coil</keyword>
<evidence type="ECO:0000313" key="3">
    <source>
        <dbReference type="WBParaSite" id="PTRK_0000995800.1"/>
    </source>
</evidence>
<dbReference type="Proteomes" id="UP000038045">
    <property type="component" value="Unplaced"/>
</dbReference>
<protein>
    <submittedName>
        <fullName evidence="3">Uncharacterized protein</fullName>
    </submittedName>
</protein>
<dbReference type="AlphaFoldDB" id="A0A0N4ZN43"/>
<name>A0A0N4ZN43_PARTI</name>
<dbReference type="Gene3D" id="1.20.58.90">
    <property type="match status" value="1"/>
</dbReference>
<evidence type="ECO:0000313" key="2">
    <source>
        <dbReference type="Proteomes" id="UP000038045"/>
    </source>
</evidence>
<organism evidence="2 3">
    <name type="scientific">Parastrongyloides trichosuri</name>
    <name type="common">Possum-specific nematode worm</name>
    <dbReference type="NCBI Taxonomy" id="131310"/>
    <lineage>
        <taxon>Eukaryota</taxon>
        <taxon>Metazoa</taxon>
        <taxon>Ecdysozoa</taxon>
        <taxon>Nematoda</taxon>
        <taxon>Chromadorea</taxon>
        <taxon>Rhabditida</taxon>
        <taxon>Tylenchina</taxon>
        <taxon>Panagrolaimomorpha</taxon>
        <taxon>Strongyloidoidea</taxon>
        <taxon>Strongyloididae</taxon>
        <taxon>Parastrongyloides</taxon>
    </lineage>
</organism>
<dbReference type="STRING" id="131310.A0A0N4ZN43"/>
<keyword evidence="2" id="KW-1185">Reference proteome</keyword>
<evidence type="ECO:0000256" key="1">
    <source>
        <dbReference type="SAM" id="Coils"/>
    </source>
</evidence>
<dbReference type="WBParaSite" id="PTRK_0000995800.1">
    <property type="protein sequence ID" value="PTRK_0000995800.1"/>
    <property type="gene ID" value="PTRK_0000995800"/>
</dbReference>
<sequence length="218" mass="25576">MNAKKIKECMPTNEIELRDELKKQESYLHDLQIQMTEFNGKLKSDEKKKRENEIRDVQGNIEALDKQLKTFLNKNESYKDNKIIDQKKISQEVKENILQTSKDNEDDPSYNVFEEKQLLAINSKFLNEIDEEKERIAKLVITLNEKLQQSIEGNVLSPNIKIISQQETDFWKTQCEKENEKRRVLLAEIHSLRDECAMLRASIEQCNLANSTCIQTNI</sequence>
<accession>A0A0N4ZN43</accession>